<dbReference type="SMART" id="SM00448">
    <property type="entry name" value="REC"/>
    <property type="match status" value="1"/>
</dbReference>
<organism evidence="8 9">
    <name type="scientific">Leekyejoonella antrihumi</name>
    <dbReference type="NCBI Taxonomy" id="1660198"/>
    <lineage>
        <taxon>Bacteria</taxon>
        <taxon>Bacillati</taxon>
        <taxon>Actinomycetota</taxon>
        <taxon>Actinomycetes</taxon>
        <taxon>Micrococcales</taxon>
        <taxon>Dermacoccaceae</taxon>
        <taxon>Leekyejoonella</taxon>
    </lineage>
</organism>
<gene>
    <name evidence="8" type="ORF">FGL98_02915</name>
</gene>
<dbReference type="PROSITE" id="PS50043">
    <property type="entry name" value="HTH_LUXR_2"/>
    <property type="match status" value="1"/>
</dbReference>
<dbReference type="Proteomes" id="UP000320244">
    <property type="component" value="Unassembled WGS sequence"/>
</dbReference>
<dbReference type="Gene3D" id="3.40.50.2300">
    <property type="match status" value="1"/>
</dbReference>
<dbReference type="PROSITE" id="PS50110">
    <property type="entry name" value="RESPONSE_REGULATORY"/>
    <property type="match status" value="1"/>
</dbReference>
<dbReference type="CDD" id="cd06170">
    <property type="entry name" value="LuxR_C_like"/>
    <property type="match status" value="1"/>
</dbReference>
<keyword evidence="4" id="KW-0804">Transcription</keyword>
<dbReference type="SMART" id="SM00421">
    <property type="entry name" value="HTH_LUXR"/>
    <property type="match status" value="1"/>
</dbReference>
<dbReference type="Pfam" id="PF00072">
    <property type="entry name" value="Response_reg"/>
    <property type="match status" value="1"/>
</dbReference>
<dbReference type="PANTHER" id="PTHR43214">
    <property type="entry name" value="TWO-COMPONENT RESPONSE REGULATOR"/>
    <property type="match status" value="1"/>
</dbReference>
<evidence type="ECO:0000256" key="1">
    <source>
        <dbReference type="ARBA" id="ARBA00022553"/>
    </source>
</evidence>
<evidence type="ECO:0000313" key="9">
    <source>
        <dbReference type="Proteomes" id="UP000320244"/>
    </source>
</evidence>
<dbReference type="AlphaFoldDB" id="A0A563E6R8"/>
<protein>
    <submittedName>
        <fullName evidence="8">Response regulator transcription factor</fullName>
    </submittedName>
</protein>
<dbReference type="RefSeq" id="WP_146315174.1">
    <property type="nucleotide sequence ID" value="NZ_VCQV01000003.1"/>
</dbReference>
<feature type="domain" description="Response regulatory" evidence="7">
    <location>
        <begin position="7"/>
        <end position="123"/>
    </location>
</feature>
<proteinExistence type="predicted"/>
<evidence type="ECO:0000256" key="5">
    <source>
        <dbReference type="PROSITE-ProRule" id="PRU00169"/>
    </source>
</evidence>
<reference evidence="8 9" key="1">
    <citation type="submission" date="2019-05" db="EMBL/GenBank/DDBJ databases">
        <authorList>
            <person name="Lee S.D."/>
        </authorList>
    </citation>
    <scope>NUCLEOTIDE SEQUENCE [LARGE SCALE GENOMIC DNA]</scope>
    <source>
        <strain evidence="8 9">C5-26</strain>
    </source>
</reference>
<dbReference type="PANTHER" id="PTHR43214:SF24">
    <property type="entry name" value="TRANSCRIPTIONAL REGULATORY PROTEIN NARL-RELATED"/>
    <property type="match status" value="1"/>
</dbReference>
<comment type="caution">
    <text evidence="8">The sequence shown here is derived from an EMBL/GenBank/DDBJ whole genome shotgun (WGS) entry which is preliminary data.</text>
</comment>
<reference evidence="8 9" key="2">
    <citation type="submission" date="2019-08" db="EMBL/GenBank/DDBJ databases">
        <title>Jejuicoccus antrihumi gen. nov., sp. nov., a new member of the family Dermacoccaceae isolated from a cave.</title>
        <authorList>
            <person name="Schumann P."/>
            <person name="Kim I.S."/>
        </authorList>
    </citation>
    <scope>NUCLEOTIDE SEQUENCE [LARGE SCALE GENOMIC DNA]</scope>
    <source>
        <strain evidence="8 9">C5-26</strain>
    </source>
</reference>
<feature type="modified residue" description="4-aspartylphosphate" evidence="5">
    <location>
        <position position="58"/>
    </location>
</feature>
<dbReference type="InterPro" id="IPR011006">
    <property type="entry name" value="CheY-like_superfamily"/>
</dbReference>
<keyword evidence="9" id="KW-1185">Reference proteome</keyword>
<dbReference type="Pfam" id="PF00196">
    <property type="entry name" value="GerE"/>
    <property type="match status" value="1"/>
</dbReference>
<dbReference type="GO" id="GO:0006355">
    <property type="term" value="P:regulation of DNA-templated transcription"/>
    <property type="evidence" value="ECO:0007669"/>
    <property type="project" value="InterPro"/>
</dbReference>
<dbReference type="OrthoDB" id="9808843at2"/>
<evidence type="ECO:0000313" key="8">
    <source>
        <dbReference type="EMBL" id="TWP38197.1"/>
    </source>
</evidence>
<dbReference type="InterPro" id="IPR039420">
    <property type="entry name" value="WalR-like"/>
</dbReference>
<dbReference type="InterPro" id="IPR016032">
    <property type="entry name" value="Sig_transdc_resp-reg_C-effctor"/>
</dbReference>
<name>A0A563E6R8_9MICO</name>
<dbReference type="PRINTS" id="PR00038">
    <property type="entry name" value="HTHLUXR"/>
</dbReference>
<evidence type="ECO:0000256" key="3">
    <source>
        <dbReference type="ARBA" id="ARBA00023125"/>
    </source>
</evidence>
<feature type="domain" description="HTH luxR-type" evidence="6">
    <location>
        <begin position="152"/>
        <end position="214"/>
    </location>
</feature>
<dbReference type="InterPro" id="IPR001789">
    <property type="entry name" value="Sig_transdc_resp-reg_receiver"/>
</dbReference>
<dbReference type="InterPro" id="IPR000792">
    <property type="entry name" value="Tscrpt_reg_LuxR_C"/>
</dbReference>
<dbReference type="GO" id="GO:0003677">
    <property type="term" value="F:DNA binding"/>
    <property type="evidence" value="ECO:0007669"/>
    <property type="project" value="UniProtKB-KW"/>
</dbReference>
<evidence type="ECO:0000256" key="4">
    <source>
        <dbReference type="ARBA" id="ARBA00023163"/>
    </source>
</evidence>
<dbReference type="SUPFAM" id="SSF52172">
    <property type="entry name" value="CheY-like"/>
    <property type="match status" value="1"/>
</dbReference>
<sequence length="214" mass="23023">MTDDVSRVLLVDDDPLVCQGLELMLGQAPDLQIVGSVHDGDEVVTAIHQHHPDVILMDVRMQRVGGIEAVAAVRGRPNPPRILMLTTFDHDDVMMRAVGAGVDGFLLKTSSPTQILDAVRNVAAGESVLSPRSARQLLDHVQRGAIPGRNDARQRLQTLTRRELEVAQAVAKGATNAQIAGWLFASEATVKSHLRSALDKLGLGSRVELAVLVT</sequence>
<keyword evidence="2" id="KW-0805">Transcription regulation</keyword>
<evidence type="ECO:0000259" key="6">
    <source>
        <dbReference type="PROSITE" id="PS50043"/>
    </source>
</evidence>
<dbReference type="CDD" id="cd17535">
    <property type="entry name" value="REC_NarL-like"/>
    <property type="match status" value="1"/>
</dbReference>
<dbReference type="GO" id="GO:0000160">
    <property type="term" value="P:phosphorelay signal transduction system"/>
    <property type="evidence" value="ECO:0007669"/>
    <property type="project" value="InterPro"/>
</dbReference>
<accession>A0A563E6R8</accession>
<evidence type="ECO:0000259" key="7">
    <source>
        <dbReference type="PROSITE" id="PS50110"/>
    </source>
</evidence>
<keyword evidence="3" id="KW-0238">DNA-binding</keyword>
<dbReference type="InterPro" id="IPR058245">
    <property type="entry name" value="NreC/VraR/RcsB-like_REC"/>
</dbReference>
<evidence type="ECO:0000256" key="2">
    <source>
        <dbReference type="ARBA" id="ARBA00023015"/>
    </source>
</evidence>
<dbReference type="EMBL" id="VCQV01000003">
    <property type="protein sequence ID" value="TWP38197.1"/>
    <property type="molecule type" value="Genomic_DNA"/>
</dbReference>
<dbReference type="SUPFAM" id="SSF46894">
    <property type="entry name" value="C-terminal effector domain of the bipartite response regulators"/>
    <property type="match status" value="1"/>
</dbReference>
<keyword evidence="1 5" id="KW-0597">Phosphoprotein</keyword>